<sequence>METTLQQLVQSSDEVIKDIAEALQFMWYDRDSGEYQYGDDEPWFVLKSRMESPLSQGWTLMENSLRSEARYLNPKVAQFMESIFGGIADDIAENGSSVLVDVGPETHSETLYRARVFQSEKSMGEALRHPERFLGAPAAGVGAGGRMNAAGQPAFYGATDVQTALAEVRPPVGSWVVVAQFSITRALKLLDLKRLSQITLSKNASLFDPGTKAAAERRDFLRLLCEKIVAPVMPESQERNYLITQVVADYLSVHPRASIDGIIYPSVQRSSEGNSSSGENIVLFHKAATATHADREGATADVDLWEYEEGEPNRYFRPRIMYLPDKPQDWLWSLGYQPKPALQLVRDSLQIHRVQCIDIRTDVTPLEVESVDLWGKR</sequence>
<organism evidence="2 3">
    <name type="scientific">Allopusillimonas soli</name>
    <dbReference type="NCBI Taxonomy" id="659016"/>
    <lineage>
        <taxon>Bacteria</taxon>
        <taxon>Pseudomonadati</taxon>
        <taxon>Pseudomonadota</taxon>
        <taxon>Betaproteobacteria</taxon>
        <taxon>Burkholderiales</taxon>
        <taxon>Alcaligenaceae</taxon>
        <taxon>Allopusillimonas</taxon>
    </lineage>
</organism>
<evidence type="ECO:0000259" key="1">
    <source>
        <dbReference type="SMART" id="SM00953"/>
    </source>
</evidence>
<feature type="domain" description="RES" evidence="1">
    <location>
        <begin position="130"/>
        <end position="294"/>
    </location>
</feature>
<proteinExistence type="predicted"/>
<dbReference type="EMBL" id="JACCEW010000004">
    <property type="protein sequence ID" value="NYT38188.1"/>
    <property type="molecule type" value="Genomic_DNA"/>
</dbReference>
<dbReference type="InterPro" id="IPR014914">
    <property type="entry name" value="RES_dom"/>
</dbReference>
<keyword evidence="3" id="KW-1185">Reference proteome</keyword>
<dbReference type="AlphaFoldDB" id="A0A853FES1"/>
<reference evidence="2 3" key="1">
    <citation type="submission" date="2020-07" db="EMBL/GenBank/DDBJ databases">
        <title>Taxonomic revisions and descriptions of new bacterial species based on genomic comparisons in the high-G+C-content subgroup of the family Alcaligenaceae.</title>
        <authorList>
            <person name="Szabo A."/>
            <person name="Felfoldi T."/>
        </authorList>
    </citation>
    <scope>NUCLEOTIDE SEQUENCE [LARGE SCALE GENOMIC DNA]</scope>
    <source>
        <strain evidence="2 3">DSM 25264</strain>
    </source>
</reference>
<dbReference type="Pfam" id="PF08808">
    <property type="entry name" value="RES"/>
    <property type="match status" value="1"/>
</dbReference>
<dbReference type="SMART" id="SM00953">
    <property type="entry name" value="RES"/>
    <property type="match status" value="1"/>
</dbReference>
<name>A0A853FES1_9BURK</name>
<gene>
    <name evidence="2" type="ORF">H0A68_14975</name>
</gene>
<comment type="caution">
    <text evidence="2">The sequence shown here is derived from an EMBL/GenBank/DDBJ whole genome shotgun (WGS) entry which is preliminary data.</text>
</comment>
<evidence type="ECO:0000313" key="3">
    <source>
        <dbReference type="Proteomes" id="UP000580517"/>
    </source>
</evidence>
<dbReference type="RefSeq" id="WP_167668952.1">
    <property type="nucleotide sequence ID" value="NZ_JACCEW010000004.1"/>
</dbReference>
<dbReference type="Proteomes" id="UP000580517">
    <property type="component" value="Unassembled WGS sequence"/>
</dbReference>
<accession>A0A853FES1</accession>
<protein>
    <submittedName>
        <fullName evidence="2">RES family NAD+ phosphorylase</fullName>
    </submittedName>
</protein>
<evidence type="ECO:0000313" key="2">
    <source>
        <dbReference type="EMBL" id="NYT38188.1"/>
    </source>
</evidence>